<keyword evidence="11" id="KW-1185">Reference proteome</keyword>
<protein>
    <submittedName>
        <fullName evidence="10">Peptidase S8</fullName>
    </submittedName>
</protein>
<feature type="domain" description="Peptidase C-terminal archaeal/bacterial" evidence="9">
    <location>
        <begin position="289"/>
        <end position="352"/>
    </location>
</feature>
<evidence type="ECO:0000256" key="6">
    <source>
        <dbReference type="PROSITE-ProRule" id="PRU01240"/>
    </source>
</evidence>
<dbReference type="PROSITE" id="PS00136">
    <property type="entry name" value="SUBTILASE_ASP"/>
    <property type="match status" value="1"/>
</dbReference>
<evidence type="ECO:0000256" key="2">
    <source>
        <dbReference type="ARBA" id="ARBA00022670"/>
    </source>
</evidence>
<gene>
    <name evidence="10" type="ORF">DXZ20_19065</name>
</gene>
<feature type="active site" description="Charge relay system" evidence="5 6">
    <location>
        <position position="666"/>
    </location>
</feature>
<dbReference type="InterPro" id="IPR023827">
    <property type="entry name" value="Peptidase_S8_Asp-AS"/>
</dbReference>
<evidence type="ECO:0000259" key="8">
    <source>
        <dbReference type="Pfam" id="PF00082"/>
    </source>
</evidence>
<dbReference type="RefSeq" id="WP_163699865.1">
    <property type="nucleotide sequence ID" value="NZ_QXHD01000004.1"/>
</dbReference>
<evidence type="ECO:0000256" key="4">
    <source>
        <dbReference type="ARBA" id="ARBA00022825"/>
    </source>
</evidence>
<reference evidence="10 11" key="1">
    <citation type="journal article" date="2020" name="Microb. Ecol.">
        <title>Ecogenomics of the Marine Benthic Filamentous Cyanobacterium Adonisia.</title>
        <authorList>
            <person name="Walter J.M."/>
            <person name="Coutinho F.H."/>
            <person name="Leomil L."/>
            <person name="Hargreaves P.I."/>
            <person name="Campeao M.E."/>
            <person name="Vieira V.V."/>
            <person name="Silva B.S."/>
            <person name="Fistarol G.O."/>
            <person name="Salomon P.S."/>
            <person name="Sawabe T."/>
            <person name="Mino S."/>
            <person name="Hosokawa M."/>
            <person name="Miyashita H."/>
            <person name="Maruyama F."/>
            <person name="van Verk M.C."/>
            <person name="Dutilh B.E."/>
            <person name="Thompson C.C."/>
            <person name="Thompson F.L."/>
        </authorList>
    </citation>
    <scope>NUCLEOTIDE SEQUENCE [LARGE SCALE GENOMIC DNA]</scope>
    <source>
        <strain evidence="10 11">CCMR0081</strain>
    </source>
</reference>
<dbReference type="Gene3D" id="2.60.120.380">
    <property type="match status" value="2"/>
</dbReference>
<dbReference type="InterPro" id="IPR034204">
    <property type="entry name" value="PfSUB1-like_cat_dom"/>
</dbReference>
<dbReference type="InterPro" id="IPR051048">
    <property type="entry name" value="Peptidase_S8/S53_subtilisin"/>
</dbReference>
<dbReference type="InterPro" id="IPR036852">
    <property type="entry name" value="Peptidase_S8/S53_dom_sf"/>
</dbReference>
<keyword evidence="4 6" id="KW-0720">Serine protease</keyword>
<dbReference type="CDD" id="cd07473">
    <property type="entry name" value="Peptidases_S8_Subtilisin_like"/>
    <property type="match status" value="1"/>
</dbReference>
<keyword evidence="3 6" id="KW-0378">Hydrolase</keyword>
<dbReference type="Pfam" id="PF00082">
    <property type="entry name" value="Peptidase_S8"/>
    <property type="match status" value="1"/>
</dbReference>
<dbReference type="Proteomes" id="UP000481033">
    <property type="component" value="Unassembled WGS sequence"/>
</dbReference>
<keyword evidence="2 6" id="KW-0645">Protease</keyword>
<dbReference type="EMBL" id="QXHD01000004">
    <property type="protein sequence ID" value="NEZ57721.1"/>
    <property type="molecule type" value="Genomic_DNA"/>
</dbReference>
<dbReference type="AlphaFoldDB" id="A0A6M0RPU6"/>
<organism evidence="10 11">
    <name type="scientific">Adonisia turfae CCMR0081</name>
    <dbReference type="NCBI Taxonomy" id="2292702"/>
    <lineage>
        <taxon>Bacteria</taxon>
        <taxon>Bacillati</taxon>
        <taxon>Cyanobacteriota</taxon>
        <taxon>Adonisia</taxon>
        <taxon>Adonisia turfae</taxon>
    </lineage>
</organism>
<dbReference type="InterPro" id="IPR015500">
    <property type="entry name" value="Peptidase_S8_subtilisin-rel"/>
</dbReference>
<sequence length="703" mass="73832">MAFLNETFSPESLAADLTQLLSADVTPFVQERLQTIAPAPENLTQLAEALDIINLDQTADFLTAITNEEFLDSINQTLRNGLARRAEFLSEQTIDSSSGSLADGDWLTGLVGALTSNIDGSLDTLLNGGYATQEDAIATEQADRAGNTLTTAHNLGVLSSNQTVQDFVGAADANDYYRFSLTQRSRLRLALTGLTANADIELLNRDGKVLEASYGEGLASEEMTQAVDAGDYYIRVSSAGGDSNYRLAVAANVLSVPDNAGNTFRTARNIGTLGSSRSFQDFIGNGDANDFYRFSLSQNSNFSLELTGLSADADVQLFNSLGQLVEQSWAPGSSSESINRSLAAGTYYIRVFPYATANTNYRLTLNAAELTASPSSFSNVYGYGLVNAADAVARALGQATSLPDVANLGGNNWGLDLVNAPEAWARGYTGDGVVVAVIDSGVDINHADLRDNIWVNTDEIPNNGVDDDGNGYIDDINGWNFGVGQNNNNVLPGTNDPGQGHGTHVAGTIAAANNGIGVTGVAHESSIMAIRMGDVSGGRFLNAGNLAQAIRYAVDNGADVINMSLGWTDSPEIQAALAYAASNNVITVSASGNGDANGNGLPFPGNPARYATQYGISVGAVDINQDIARFSNRPGNNSDLQHVVAPGVRVYSTTPNNTYGFSSGTSMATPHVAGVVALMLDANPNLTHAQVRQILTDSSVRLA</sequence>
<evidence type="ECO:0000313" key="11">
    <source>
        <dbReference type="Proteomes" id="UP000481033"/>
    </source>
</evidence>
<dbReference type="PROSITE" id="PS00138">
    <property type="entry name" value="SUBTILASE_SER"/>
    <property type="match status" value="1"/>
</dbReference>
<evidence type="ECO:0000259" key="9">
    <source>
        <dbReference type="Pfam" id="PF04151"/>
    </source>
</evidence>
<dbReference type="PANTHER" id="PTHR43399:SF4">
    <property type="entry name" value="CELL WALL-ASSOCIATED PROTEASE"/>
    <property type="match status" value="1"/>
</dbReference>
<feature type="domain" description="Peptidase C-terminal archaeal/bacterial" evidence="9">
    <location>
        <begin position="174"/>
        <end position="238"/>
    </location>
</feature>
<dbReference type="GO" id="GO:0006508">
    <property type="term" value="P:proteolysis"/>
    <property type="evidence" value="ECO:0007669"/>
    <property type="project" value="UniProtKB-KW"/>
</dbReference>
<evidence type="ECO:0000256" key="3">
    <source>
        <dbReference type="ARBA" id="ARBA00022801"/>
    </source>
</evidence>
<feature type="active site" description="Charge relay system" evidence="5 6">
    <location>
        <position position="501"/>
    </location>
</feature>
<comment type="caution">
    <text evidence="10">The sequence shown here is derived from an EMBL/GenBank/DDBJ whole genome shotgun (WGS) entry which is preliminary data.</text>
</comment>
<name>A0A6M0RPU6_9CYAN</name>
<comment type="similarity">
    <text evidence="1 6 7">Belongs to the peptidase S8 family.</text>
</comment>
<dbReference type="PROSITE" id="PS51892">
    <property type="entry name" value="SUBTILASE"/>
    <property type="match status" value="1"/>
</dbReference>
<proteinExistence type="inferred from homology"/>
<evidence type="ECO:0000256" key="5">
    <source>
        <dbReference type="PIRSR" id="PIRSR615500-1"/>
    </source>
</evidence>
<dbReference type="InterPro" id="IPR023828">
    <property type="entry name" value="Peptidase_S8_Ser-AS"/>
</dbReference>
<dbReference type="Pfam" id="PF04151">
    <property type="entry name" value="PPC"/>
    <property type="match status" value="2"/>
</dbReference>
<dbReference type="InterPro" id="IPR007280">
    <property type="entry name" value="Peptidase_C_arc/bac"/>
</dbReference>
<evidence type="ECO:0000256" key="7">
    <source>
        <dbReference type="RuleBase" id="RU003355"/>
    </source>
</evidence>
<feature type="domain" description="Peptidase S8/S53" evidence="8">
    <location>
        <begin position="430"/>
        <end position="699"/>
    </location>
</feature>
<dbReference type="InterPro" id="IPR022398">
    <property type="entry name" value="Peptidase_S8_His-AS"/>
</dbReference>
<dbReference type="GO" id="GO:0004252">
    <property type="term" value="F:serine-type endopeptidase activity"/>
    <property type="evidence" value="ECO:0007669"/>
    <property type="project" value="UniProtKB-UniRule"/>
</dbReference>
<evidence type="ECO:0000256" key="1">
    <source>
        <dbReference type="ARBA" id="ARBA00011073"/>
    </source>
</evidence>
<dbReference type="PROSITE" id="PS00137">
    <property type="entry name" value="SUBTILASE_HIS"/>
    <property type="match status" value="1"/>
</dbReference>
<dbReference type="PANTHER" id="PTHR43399">
    <property type="entry name" value="SUBTILISIN-RELATED"/>
    <property type="match status" value="1"/>
</dbReference>
<dbReference type="PRINTS" id="PR00723">
    <property type="entry name" value="SUBTILISIN"/>
</dbReference>
<feature type="active site" description="Charge relay system" evidence="5 6">
    <location>
        <position position="439"/>
    </location>
</feature>
<dbReference type="InterPro" id="IPR000209">
    <property type="entry name" value="Peptidase_S8/S53_dom"/>
</dbReference>
<accession>A0A6M0RPU6</accession>
<dbReference type="SUPFAM" id="SSF52743">
    <property type="entry name" value="Subtilisin-like"/>
    <property type="match status" value="1"/>
</dbReference>
<dbReference type="Gene3D" id="3.40.50.200">
    <property type="entry name" value="Peptidase S8/S53 domain"/>
    <property type="match status" value="1"/>
</dbReference>
<dbReference type="SUPFAM" id="SSF89260">
    <property type="entry name" value="Collagen-binding domain"/>
    <property type="match status" value="2"/>
</dbReference>
<evidence type="ECO:0000313" key="10">
    <source>
        <dbReference type="EMBL" id="NEZ57721.1"/>
    </source>
</evidence>